<dbReference type="Proteomes" id="UP000694389">
    <property type="component" value="Unassembled WGS sequence"/>
</dbReference>
<evidence type="ECO:0000256" key="1">
    <source>
        <dbReference type="ARBA" id="ARBA00004123"/>
    </source>
</evidence>
<dbReference type="InterPro" id="IPR021802">
    <property type="entry name" value="MiT/TFE_C"/>
</dbReference>
<keyword evidence="6" id="KW-0010">Activator</keyword>
<name>A0A8P4GNF0_DICLA</name>
<evidence type="ECO:0000313" key="13">
    <source>
        <dbReference type="Proteomes" id="UP000694389"/>
    </source>
</evidence>
<dbReference type="GO" id="GO:0005737">
    <property type="term" value="C:cytoplasm"/>
    <property type="evidence" value="ECO:0007669"/>
    <property type="project" value="UniProtKB-SubCell"/>
</dbReference>
<feature type="domain" description="BHLH" evidence="11">
    <location>
        <begin position="297"/>
        <end position="350"/>
    </location>
</feature>
<sequence length="509" mass="57059">MQSESGIVPDFEVGEEFQEEPKTYYELKSQPLKNSSPSDQHGSSKPPLSSSAMTSRILLRQQLMREQLQEQERREQQRQQASQYPQTTAAQTPAINVSVSASLPPAAQVPMEVLKVQTHLENPTKYHIQRSQQQQVKRYLGKLGSQVLSLPCPNQSSDHGGMPPGPGNSAPNSPMALLTLNANCEKEVNFSFFLESSYSDDILGLMDPGLQMANTIPVPANLMDMYGNQGMSQQGLPISNSCPANLPNIKREYSVSQSPAIMHMLDKSGSCGKFDNYQRPEGFPVEAEVRAMAKERQKKDNHNLIERRRRFNINDRIKELGTLIPKSNDPDMRWNKGTILKASVDYIRKLQREQLRAKELENRQKKLEHANRHLMLRIQELEMQARAHGLAVGSSTLCTAEHGARNIKQETALEDCHQDLYTLHPHHQHHPACTPEQPGTLELNEAQTNYQEGHYSVHSKPGKLNDILMEDTLSPVRGGDPLLSSISPDASKDSSRKSSVSMDENEQCC</sequence>
<dbReference type="InterPro" id="IPR036638">
    <property type="entry name" value="HLH_DNA-bd_sf"/>
</dbReference>
<dbReference type="Pfam" id="PF15951">
    <property type="entry name" value="MITF_TFEB_C_3_N"/>
    <property type="match status" value="1"/>
</dbReference>
<dbReference type="Ensembl" id="ENSDLAT00005076410.1">
    <property type="protein sequence ID" value="ENSDLAP00005081457.1"/>
    <property type="gene ID" value="ENSDLAG00005016175.2"/>
</dbReference>
<evidence type="ECO:0000256" key="9">
    <source>
        <dbReference type="SAM" id="Coils"/>
    </source>
</evidence>
<evidence type="ECO:0000256" key="8">
    <source>
        <dbReference type="ARBA" id="ARBA00023242"/>
    </source>
</evidence>
<dbReference type="CDD" id="cd18926">
    <property type="entry name" value="bHLHzip_MITF"/>
    <property type="match status" value="1"/>
</dbReference>
<feature type="region of interest" description="Disordered" evidence="10">
    <location>
        <begin position="67"/>
        <end position="91"/>
    </location>
</feature>
<feature type="region of interest" description="Disordered" evidence="10">
    <location>
        <begin position="1"/>
        <end position="54"/>
    </location>
</feature>
<evidence type="ECO:0000256" key="5">
    <source>
        <dbReference type="ARBA" id="ARBA00023125"/>
    </source>
</evidence>
<dbReference type="SUPFAM" id="SSF47459">
    <property type="entry name" value="HLH, helix-loop-helix DNA-binding domain"/>
    <property type="match status" value="1"/>
</dbReference>
<evidence type="ECO:0000256" key="2">
    <source>
        <dbReference type="ARBA" id="ARBA00004496"/>
    </source>
</evidence>
<reference evidence="12" key="2">
    <citation type="submission" date="2025-09" db="UniProtKB">
        <authorList>
            <consortium name="Ensembl"/>
        </authorList>
    </citation>
    <scope>IDENTIFICATION</scope>
</reference>
<dbReference type="PROSITE" id="PS50888">
    <property type="entry name" value="BHLH"/>
    <property type="match status" value="1"/>
</dbReference>
<dbReference type="GeneTree" id="ENSGT00940000156326"/>
<feature type="compositionally biased region" description="Polar residues" evidence="10">
    <location>
        <begin position="31"/>
        <end position="54"/>
    </location>
</feature>
<organism evidence="12 13">
    <name type="scientific">Dicentrarchus labrax</name>
    <name type="common">European seabass</name>
    <name type="synonym">Morone labrax</name>
    <dbReference type="NCBI Taxonomy" id="13489"/>
    <lineage>
        <taxon>Eukaryota</taxon>
        <taxon>Metazoa</taxon>
        <taxon>Chordata</taxon>
        <taxon>Craniata</taxon>
        <taxon>Vertebrata</taxon>
        <taxon>Euteleostomi</taxon>
        <taxon>Actinopterygii</taxon>
        <taxon>Neopterygii</taxon>
        <taxon>Teleostei</taxon>
        <taxon>Neoteleostei</taxon>
        <taxon>Acanthomorphata</taxon>
        <taxon>Eupercaria</taxon>
        <taxon>Moronidae</taxon>
        <taxon>Dicentrarchus</taxon>
    </lineage>
</organism>
<evidence type="ECO:0000256" key="7">
    <source>
        <dbReference type="ARBA" id="ARBA00023163"/>
    </source>
</evidence>
<gene>
    <name evidence="12" type="primary">LOC127377504</name>
</gene>
<keyword evidence="4" id="KW-0805">Transcription regulation</keyword>
<dbReference type="PANTHER" id="PTHR45776:SF4">
    <property type="entry name" value="MICROPHTHALMIA-ASSOCIATED TRANSCRIPTION FACTOR"/>
    <property type="match status" value="1"/>
</dbReference>
<keyword evidence="9" id="KW-0175">Coiled coil</keyword>
<protein>
    <submittedName>
        <fullName evidence="12">Melanocyte inducing transcription factor</fullName>
    </submittedName>
</protein>
<dbReference type="GO" id="GO:0005634">
    <property type="term" value="C:nucleus"/>
    <property type="evidence" value="ECO:0007669"/>
    <property type="project" value="UniProtKB-SubCell"/>
</dbReference>
<dbReference type="SMART" id="SM00353">
    <property type="entry name" value="HLH"/>
    <property type="match status" value="1"/>
</dbReference>
<evidence type="ECO:0000259" key="11">
    <source>
        <dbReference type="PROSITE" id="PS50888"/>
    </source>
</evidence>
<reference evidence="12" key="1">
    <citation type="submission" date="2025-08" db="UniProtKB">
        <authorList>
            <consortium name="Ensembl"/>
        </authorList>
    </citation>
    <scope>IDENTIFICATION</scope>
</reference>
<dbReference type="AlphaFoldDB" id="A0A8P4GNF0"/>
<evidence type="ECO:0000256" key="10">
    <source>
        <dbReference type="SAM" id="MobiDB-lite"/>
    </source>
</evidence>
<keyword evidence="8" id="KW-0539">Nucleus</keyword>
<evidence type="ECO:0000313" key="12">
    <source>
        <dbReference type="Ensembl" id="ENSDLAP00005081457.1"/>
    </source>
</evidence>
<evidence type="ECO:0000256" key="4">
    <source>
        <dbReference type="ARBA" id="ARBA00023015"/>
    </source>
</evidence>
<keyword evidence="5" id="KW-0238">DNA-binding</keyword>
<dbReference type="GO" id="GO:0030318">
    <property type="term" value="P:melanocyte differentiation"/>
    <property type="evidence" value="ECO:0007669"/>
    <property type="project" value="TreeGrafter"/>
</dbReference>
<dbReference type="Gene3D" id="4.10.280.10">
    <property type="entry name" value="Helix-loop-helix DNA-binding domain"/>
    <property type="match status" value="1"/>
</dbReference>
<feature type="compositionally biased region" description="Polar residues" evidence="10">
    <location>
        <begin position="81"/>
        <end position="91"/>
    </location>
</feature>
<comment type="subcellular location">
    <subcellularLocation>
        <location evidence="2">Cytoplasm</location>
    </subcellularLocation>
    <subcellularLocation>
        <location evidence="1">Nucleus</location>
    </subcellularLocation>
</comment>
<dbReference type="GO" id="GO:0046983">
    <property type="term" value="F:protein dimerization activity"/>
    <property type="evidence" value="ECO:0007669"/>
    <property type="project" value="InterPro"/>
</dbReference>
<feature type="region of interest" description="Disordered" evidence="10">
    <location>
        <begin position="150"/>
        <end position="172"/>
    </location>
</feature>
<dbReference type="InterPro" id="IPR011598">
    <property type="entry name" value="bHLH_dom"/>
</dbReference>
<feature type="compositionally biased region" description="Basic and acidic residues" evidence="10">
    <location>
        <begin position="67"/>
        <end position="77"/>
    </location>
</feature>
<keyword evidence="7" id="KW-0804">Transcription</keyword>
<comment type="similarity">
    <text evidence="3">Belongs to the MiT/TFE family.</text>
</comment>
<dbReference type="Pfam" id="PF00010">
    <property type="entry name" value="HLH"/>
    <property type="match status" value="1"/>
</dbReference>
<evidence type="ECO:0000256" key="6">
    <source>
        <dbReference type="ARBA" id="ARBA00023159"/>
    </source>
</evidence>
<feature type="coiled-coil region" evidence="9">
    <location>
        <begin position="343"/>
        <end position="384"/>
    </location>
</feature>
<keyword evidence="13" id="KW-1185">Reference proteome</keyword>
<dbReference type="PANTHER" id="PTHR45776">
    <property type="entry name" value="MIP04163P"/>
    <property type="match status" value="1"/>
</dbReference>
<feature type="region of interest" description="Disordered" evidence="10">
    <location>
        <begin position="472"/>
        <end position="509"/>
    </location>
</feature>
<accession>A0A8P4GNF0</accession>
<dbReference type="GO" id="GO:0000978">
    <property type="term" value="F:RNA polymerase II cis-regulatory region sequence-specific DNA binding"/>
    <property type="evidence" value="ECO:0007669"/>
    <property type="project" value="TreeGrafter"/>
</dbReference>
<dbReference type="GO" id="GO:0000981">
    <property type="term" value="F:DNA-binding transcription factor activity, RNA polymerase II-specific"/>
    <property type="evidence" value="ECO:0007669"/>
    <property type="project" value="TreeGrafter"/>
</dbReference>
<evidence type="ECO:0000256" key="3">
    <source>
        <dbReference type="ARBA" id="ARBA00008289"/>
    </source>
</evidence>
<dbReference type="InterPro" id="IPR031867">
    <property type="entry name" value="MiT/TFE_N"/>
</dbReference>
<proteinExistence type="inferred from homology"/>
<dbReference type="FunFam" id="4.10.280.10:FF:000003">
    <property type="entry name" value="microphthalmia-associated transcription factor isoform X1"/>
    <property type="match status" value="1"/>
</dbReference>
<dbReference type="Pfam" id="PF11851">
    <property type="entry name" value="DUF3371"/>
    <property type="match status" value="1"/>
</dbReference>